<dbReference type="InterPro" id="IPR023188">
    <property type="entry name" value="DPS_DNA-bd_CS"/>
</dbReference>
<name>A0A518BSW2_9BACT</name>
<feature type="region of interest" description="Disordered" evidence="3">
    <location>
        <begin position="154"/>
        <end position="193"/>
    </location>
</feature>
<dbReference type="EMBL" id="CP036287">
    <property type="protein sequence ID" value="QDU70058.1"/>
    <property type="molecule type" value="Genomic_DNA"/>
</dbReference>
<evidence type="ECO:0000259" key="4">
    <source>
        <dbReference type="Pfam" id="PF00210"/>
    </source>
</evidence>
<gene>
    <name evidence="5" type="primary">ftpA</name>
    <name evidence="5" type="ORF">Pla133_51810</name>
</gene>
<dbReference type="PANTHER" id="PTHR42932:SF2">
    <property type="entry name" value="DNA PROTECTION DURING STARVATION PROTEIN 1"/>
    <property type="match status" value="1"/>
</dbReference>
<dbReference type="InterPro" id="IPR002177">
    <property type="entry name" value="DPS_DNA-bd"/>
</dbReference>
<dbReference type="PANTHER" id="PTHR42932">
    <property type="entry name" value="GENERAL STRESS PROTEIN 20U"/>
    <property type="match status" value="1"/>
</dbReference>
<dbReference type="PROSITE" id="PS00818">
    <property type="entry name" value="DPS_1"/>
    <property type="match status" value="1"/>
</dbReference>
<accession>A0A518BSW2</accession>
<dbReference type="RefSeq" id="WP_145070538.1">
    <property type="nucleotide sequence ID" value="NZ_CP036287.1"/>
</dbReference>
<feature type="compositionally biased region" description="Basic and acidic residues" evidence="3">
    <location>
        <begin position="154"/>
        <end position="165"/>
    </location>
</feature>
<comment type="similarity">
    <text evidence="1 2">Belongs to the Dps family.</text>
</comment>
<dbReference type="CDD" id="cd01043">
    <property type="entry name" value="DPS"/>
    <property type="match status" value="1"/>
</dbReference>
<proteinExistence type="inferred from homology"/>
<feature type="domain" description="Ferritin/DPS" evidence="4">
    <location>
        <begin position="18"/>
        <end position="159"/>
    </location>
</feature>
<evidence type="ECO:0000256" key="1">
    <source>
        <dbReference type="ARBA" id="ARBA00009497"/>
    </source>
</evidence>
<dbReference type="SUPFAM" id="SSF47240">
    <property type="entry name" value="Ferritin-like"/>
    <property type="match status" value="1"/>
</dbReference>
<dbReference type="Pfam" id="PF00210">
    <property type="entry name" value="Ferritin"/>
    <property type="match status" value="1"/>
</dbReference>
<dbReference type="GO" id="GO:0008199">
    <property type="term" value="F:ferric iron binding"/>
    <property type="evidence" value="ECO:0007669"/>
    <property type="project" value="InterPro"/>
</dbReference>
<evidence type="ECO:0000256" key="3">
    <source>
        <dbReference type="SAM" id="MobiDB-lite"/>
    </source>
</evidence>
<dbReference type="InterPro" id="IPR012347">
    <property type="entry name" value="Ferritin-like"/>
</dbReference>
<dbReference type="KEGG" id="pbap:Pla133_51810"/>
<organism evidence="5 6">
    <name type="scientific">Engelhardtia mirabilis</name>
    <dbReference type="NCBI Taxonomy" id="2528011"/>
    <lineage>
        <taxon>Bacteria</taxon>
        <taxon>Pseudomonadati</taxon>
        <taxon>Planctomycetota</taxon>
        <taxon>Planctomycetia</taxon>
        <taxon>Planctomycetia incertae sedis</taxon>
        <taxon>Engelhardtia</taxon>
    </lineage>
</organism>
<sequence length="193" mass="20844">MSKLLGLTEEARTTTSTHLQQSLVQMIDLALICKQIHWNVRGPQFRAVHLQLDEIVVDLRAHSDDLAERIATLDVPADGRARTVASTSTVPALEAGFLPALDAARDLSARFEHAVETLRRAQAELADLDPISEDMVIGITSNLEQHQWMLRSLTSDDPRAADKSVQRVTGKQSERAAGAMSGATAEPAGATAS</sequence>
<dbReference type="Proteomes" id="UP000316921">
    <property type="component" value="Chromosome"/>
</dbReference>
<dbReference type="AlphaFoldDB" id="A0A518BSW2"/>
<reference evidence="5 6" key="1">
    <citation type="submission" date="2019-02" db="EMBL/GenBank/DDBJ databases">
        <title>Deep-cultivation of Planctomycetes and their phenomic and genomic characterization uncovers novel biology.</title>
        <authorList>
            <person name="Wiegand S."/>
            <person name="Jogler M."/>
            <person name="Boedeker C."/>
            <person name="Pinto D."/>
            <person name="Vollmers J."/>
            <person name="Rivas-Marin E."/>
            <person name="Kohn T."/>
            <person name="Peeters S.H."/>
            <person name="Heuer A."/>
            <person name="Rast P."/>
            <person name="Oberbeckmann S."/>
            <person name="Bunk B."/>
            <person name="Jeske O."/>
            <person name="Meyerdierks A."/>
            <person name="Storesund J.E."/>
            <person name="Kallscheuer N."/>
            <person name="Luecker S."/>
            <person name="Lage O.M."/>
            <person name="Pohl T."/>
            <person name="Merkel B.J."/>
            <person name="Hornburger P."/>
            <person name="Mueller R.-W."/>
            <person name="Bruemmer F."/>
            <person name="Labrenz M."/>
            <person name="Spormann A.M."/>
            <person name="Op den Camp H."/>
            <person name="Overmann J."/>
            <person name="Amann R."/>
            <person name="Jetten M.S.M."/>
            <person name="Mascher T."/>
            <person name="Medema M.H."/>
            <person name="Devos D.P."/>
            <person name="Kaster A.-K."/>
            <person name="Ovreas L."/>
            <person name="Rohde M."/>
            <person name="Galperin M.Y."/>
            <person name="Jogler C."/>
        </authorList>
    </citation>
    <scope>NUCLEOTIDE SEQUENCE [LARGE SCALE GENOMIC DNA]</scope>
    <source>
        <strain evidence="5 6">Pla133</strain>
    </source>
</reference>
<protein>
    <submittedName>
        <fullName evidence="5">Fine tangled pili major subunit</fullName>
    </submittedName>
</protein>
<dbReference type="InterPro" id="IPR009078">
    <property type="entry name" value="Ferritin-like_SF"/>
</dbReference>
<keyword evidence="6" id="KW-1185">Reference proteome</keyword>
<dbReference type="GO" id="GO:0016722">
    <property type="term" value="F:oxidoreductase activity, acting on metal ions"/>
    <property type="evidence" value="ECO:0007669"/>
    <property type="project" value="InterPro"/>
</dbReference>
<dbReference type="PRINTS" id="PR01346">
    <property type="entry name" value="HELNAPAPROT"/>
</dbReference>
<dbReference type="Gene3D" id="1.20.1260.10">
    <property type="match status" value="1"/>
</dbReference>
<evidence type="ECO:0000256" key="2">
    <source>
        <dbReference type="RuleBase" id="RU003875"/>
    </source>
</evidence>
<dbReference type="InterPro" id="IPR008331">
    <property type="entry name" value="Ferritin_DPS_dom"/>
</dbReference>
<evidence type="ECO:0000313" key="5">
    <source>
        <dbReference type="EMBL" id="QDU70058.1"/>
    </source>
</evidence>
<evidence type="ECO:0000313" key="6">
    <source>
        <dbReference type="Proteomes" id="UP000316921"/>
    </source>
</evidence>